<reference evidence="1" key="1">
    <citation type="submission" date="2024-06" db="EMBL/GenBank/DDBJ databases">
        <title>Mesorhizobium karijinii sp. nov., a symbiont of the iconic Swainsona formosa from arid Australia.</title>
        <authorList>
            <person name="Hill Y.J."/>
            <person name="Watkin E.L.J."/>
            <person name="O'Hara G.W."/>
            <person name="Terpolilli J."/>
            <person name="Tye M.L."/>
            <person name="Kohlmeier M.G."/>
        </authorList>
    </citation>
    <scope>NUCLEOTIDE SEQUENCE</scope>
    <source>
        <strain evidence="1">WSM2240</strain>
    </source>
</reference>
<accession>A0AAU8CWL7</accession>
<dbReference type="EMBL" id="CP159253">
    <property type="protein sequence ID" value="XCG51288.1"/>
    <property type="molecule type" value="Genomic_DNA"/>
</dbReference>
<dbReference type="RefSeq" id="WP_353641203.1">
    <property type="nucleotide sequence ID" value="NZ_CP159253.1"/>
</dbReference>
<proteinExistence type="predicted"/>
<dbReference type="AlphaFoldDB" id="A0AAU8CWL7"/>
<evidence type="ECO:0000313" key="1">
    <source>
        <dbReference type="EMBL" id="XCG51288.1"/>
    </source>
</evidence>
<organism evidence="1">
    <name type="scientific">Mesorhizobium sp. WSM2240</name>
    <dbReference type="NCBI Taxonomy" id="3228851"/>
    <lineage>
        <taxon>Bacteria</taxon>
        <taxon>Pseudomonadati</taxon>
        <taxon>Pseudomonadota</taxon>
        <taxon>Alphaproteobacteria</taxon>
        <taxon>Hyphomicrobiales</taxon>
        <taxon>Phyllobacteriaceae</taxon>
        <taxon>Mesorhizobium</taxon>
    </lineage>
</organism>
<gene>
    <name evidence="1" type="ORF">ABVK50_12775</name>
</gene>
<sequence length="121" mass="12707">MTYRSSTLAAPTRRQGFTPVATVNDTAPSIATFAGGYILAYETDASGTRDIGYHIVTSPFSFPDQPPPIISIGAIEGDQIDPQIVIIADHATHPVFAIVFQDGSSGAIAGTTFMSGTDFIL</sequence>
<protein>
    <submittedName>
        <fullName evidence="1">Uncharacterized protein</fullName>
    </submittedName>
</protein>
<name>A0AAU8CWL7_9HYPH</name>